<reference evidence="1 2" key="1">
    <citation type="journal article" date="2018" name="PLoS ONE">
        <title>The draft genome of Kipferlia bialata reveals reductive genome evolution in fornicate parasites.</title>
        <authorList>
            <person name="Tanifuji G."/>
            <person name="Takabayashi S."/>
            <person name="Kume K."/>
            <person name="Takagi M."/>
            <person name="Nakayama T."/>
            <person name="Kamikawa R."/>
            <person name="Inagaki Y."/>
            <person name="Hashimoto T."/>
        </authorList>
    </citation>
    <scope>NUCLEOTIDE SEQUENCE [LARGE SCALE GENOMIC DNA]</scope>
    <source>
        <strain evidence="1">NY0173</strain>
    </source>
</reference>
<dbReference type="AlphaFoldDB" id="A0A9K3CNZ3"/>
<evidence type="ECO:0000313" key="2">
    <source>
        <dbReference type="Proteomes" id="UP000265618"/>
    </source>
</evidence>
<dbReference type="SUPFAM" id="SSF50998">
    <property type="entry name" value="Quinoprotein alcohol dehydrogenase-like"/>
    <property type="match status" value="1"/>
</dbReference>
<dbReference type="EMBL" id="BDIP01000095">
    <property type="protein sequence ID" value="GIQ80042.1"/>
    <property type="molecule type" value="Genomic_DNA"/>
</dbReference>
<dbReference type="Proteomes" id="UP000265618">
    <property type="component" value="Unassembled WGS sequence"/>
</dbReference>
<name>A0A9K3CNZ3_9EUKA</name>
<proteinExistence type="predicted"/>
<sequence length="353" mass="39492">MLHLTPVAIRKVTNGYGSRRRTEYTPVALADNVILDPASDQVYSVSSNEVGDLVCAGVDDYPSDLAPEWRNGREVHPVCVGSSVYFFTGFRGSQAQVYIGSLDGPRGEVTHRHVVITEGEGPNWSFNRVRVWAALGDKILLVLEEKNASTWLFDTDTESWQEELGPDLHYSGYCSEPDRAFVIGESLYLVSRGYCRHKRDTQGNTMRVWQCLTYSLRAGWSRLPDMALPDEDIRRINIVPATRSVSLVFEGERGGYHRSGGKAGLGGGIWLWDMLSGECSTRLRTDFETRTCLRLRDGCYLLETYTTGGDGWDWYQLDIDTSCLPEDGVPTRDSLCIKLSGTGLPLLQRLCIK</sequence>
<gene>
    <name evidence="1" type="ORF">KIPB_000771</name>
</gene>
<protein>
    <submittedName>
        <fullName evidence="1">Uncharacterized protein</fullName>
    </submittedName>
</protein>
<comment type="caution">
    <text evidence="1">The sequence shown here is derived from an EMBL/GenBank/DDBJ whole genome shotgun (WGS) entry which is preliminary data.</text>
</comment>
<organism evidence="1 2">
    <name type="scientific">Kipferlia bialata</name>
    <dbReference type="NCBI Taxonomy" id="797122"/>
    <lineage>
        <taxon>Eukaryota</taxon>
        <taxon>Metamonada</taxon>
        <taxon>Carpediemonas-like organisms</taxon>
        <taxon>Kipferlia</taxon>
    </lineage>
</organism>
<dbReference type="InterPro" id="IPR011047">
    <property type="entry name" value="Quinoprotein_ADH-like_sf"/>
</dbReference>
<evidence type="ECO:0000313" key="1">
    <source>
        <dbReference type="EMBL" id="GIQ80042.1"/>
    </source>
</evidence>
<keyword evidence="2" id="KW-1185">Reference proteome</keyword>
<accession>A0A9K3CNZ3</accession>